<sequence>MNSVVRLVATLTLLTGLAACEAVPAYQRGDLARTEMAFDPDPLESRLNQHIYFSKEASTGGNGVAAGGCGCN</sequence>
<proteinExistence type="predicted"/>
<dbReference type="EMBL" id="LIBB01000454">
    <property type="protein sequence ID" value="KRO69840.1"/>
    <property type="molecule type" value="Genomic_DNA"/>
</dbReference>
<dbReference type="Proteomes" id="UP000051934">
    <property type="component" value="Unassembled WGS sequence"/>
</dbReference>
<evidence type="ECO:0000313" key="3">
    <source>
        <dbReference type="Proteomes" id="UP000051934"/>
    </source>
</evidence>
<gene>
    <name evidence="2" type="ORF">ABR69_03390</name>
</gene>
<dbReference type="AlphaFoldDB" id="A0A0R2S9N6"/>
<dbReference type="PROSITE" id="PS51257">
    <property type="entry name" value="PROKAR_LIPOPROTEIN"/>
    <property type="match status" value="1"/>
</dbReference>
<protein>
    <recommendedName>
        <fullName evidence="1">DUF4266 domain-containing protein</fullName>
    </recommendedName>
</protein>
<reference evidence="2 3" key="1">
    <citation type="submission" date="2015-10" db="EMBL/GenBank/DDBJ databases">
        <title>Metagenome-Assembled Genomes uncover a global brackish microbiome.</title>
        <authorList>
            <person name="Hugerth L.W."/>
            <person name="Larsson J."/>
            <person name="Alneberg J."/>
            <person name="Lindh M.V."/>
            <person name="Legrand C."/>
            <person name="Pinhassi J."/>
            <person name="Andersson A.F."/>
        </authorList>
    </citation>
    <scope>NUCLEOTIDE SEQUENCE [LARGE SCALE GENOMIC DNA]</scope>
    <source>
        <strain evidence="2">BACL4 MAG-120507-bin80</strain>
    </source>
</reference>
<organism evidence="2 3">
    <name type="scientific">OM182 bacterium BACL3 MAG-120507-bin80</name>
    <dbReference type="NCBI Taxonomy" id="1655577"/>
    <lineage>
        <taxon>Bacteria</taxon>
        <taxon>Pseudomonadati</taxon>
        <taxon>Pseudomonadota</taxon>
        <taxon>Gammaproteobacteria</taxon>
        <taxon>OMG group</taxon>
        <taxon>OM182 clade</taxon>
    </lineage>
</organism>
<name>A0A0R2S9N6_9GAMM</name>
<accession>A0A0R2S9N6</accession>
<comment type="caution">
    <text evidence="2">The sequence shown here is derived from an EMBL/GenBank/DDBJ whole genome shotgun (WGS) entry which is preliminary data.</text>
</comment>
<evidence type="ECO:0000313" key="2">
    <source>
        <dbReference type="EMBL" id="KRO69840.1"/>
    </source>
</evidence>
<feature type="domain" description="DUF4266" evidence="1">
    <location>
        <begin position="23"/>
        <end position="72"/>
    </location>
</feature>
<evidence type="ECO:0000259" key="1">
    <source>
        <dbReference type="Pfam" id="PF14086"/>
    </source>
</evidence>
<dbReference type="InterPro" id="IPR025362">
    <property type="entry name" value="DUF4266"/>
</dbReference>
<dbReference type="Pfam" id="PF14086">
    <property type="entry name" value="DUF4266"/>
    <property type="match status" value="1"/>
</dbReference>